<dbReference type="AlphaFoldDB" id="A0A7K1T021"/>
<protein>
    <submittedName>
        <fullName evidence="1">Uncharacterized protein</fullName>
    </submittedName>
</protein>
<dbReference type="RefSeq" id="WP_157568631.1">
    <property type="nucleotide sequence ID" value="NZ_WPIK01000015.1"/>
</dbReference>
<comment type="caution">
    <text evidence="1">The sequence shown here is derived from an EMBL/GenBank/DDBJ whole genome shotgun (WGS) entry which is preliminary data.</text>
</comment>
<evidence type="ECO:0000313" key="1">
    <source>
        <dbReference type="EMBL" id="MVN22914.1"/>
    </source>
</evidence>
<proteinExistence type="predicted"/>
<reference evidence="1 2" key="1">
    <citation type="submission" date="2019-12" db="EMBL/GenBank/DDBJ databases">
        <title>Mucilaginibacter sp. HMF7410 genome sequencing and assembly.</title>
        <authorList>
            <person name="Kang H."/>
            <person name="Cha I."/>
            <person name="Kim H."/>
            <person name="Joh K."/>
        </authorList>
    </citation>
    <scope>NUCLEOTIDE SEQUENCE [LARGE SCALE GENOMIC DNA]</scope>
    <source>
        <strain evidence="1 2">HMF7410</strain>
    </source>
</reference>
<dbReference type="EMBL" id="WPIK01000015">
    <property type="protein sequence ID" value="MVN22914.1"/>
    <property type="molecule type" value="Genomic_DNA"/>
</dbReference>
<evidence type="ECO:0000313" key="2">
    <source>
        <dbReference type="Proteomes" id="UP000462014"/>
    </source>
</evidence>
<accession>A0A7K1T021</accession>
<keyword evidence="2" id="KW-1185">Reference proteome</keyword>
<organism evidence="1 2">
    <name type="scientific">Mucilaginibacter arboris</name>
    <dbReference type="NCBI Taxonomy" id="2682090"/>
    <lineage>
        <taxon>Bacteria</taxon>
        <taxon>Pseudomonadati</taxon>
        <taxon>Bacteroidota</taxon>
        <taxon>Sphingobacteriia</taxon>
        <taxon>Sphingobacteriales</taxon>
        <taxon>Sphingobacteriaceae</taxon>
        <taxon>Mucilaginibacter</taxon>
    </lineage>
</organism>
<dbReference type="Proteomes" id="UP000462014">
    <property type="component" value="Unassembled WGS sequence"/>
</dbReference>
<gene>
    <name evidence="1" type="ORF">GO621_15420</name>
</gene>
<name>A0A7K1T021_9SPHI</name>
<sequence length="115" mass="12969">MNTEAMNVLKQIRETTNQLQEELDDPYYQNHTDDRILLESMLNNLYDQEDLIINNTIQNIVQQLNEGNNKLQLLIDKMSASSNQIAKLNVVVKKVSDIIAALVKITTVAVSAGLL</sequence>